<dbReference type="PANTHER" id="PTHR43174:SF2">
    <property type="entry name" value="UDP-N-ACETYLGLUCOSAMINE 2-EPIMERASE"/>
    <property type="match status" value="1"/>
</dbReference>
<dbReference type="PATRIC" id="fig|2754.20.peg.976"/>
<protein>
    <recommendedName>
        <fullName evidence="3">UDP-N-acetylglucosamine 2-epimerase (non-hydrolyzing)</fullName>
        <ecNumber evidence="3">5.1.3.14</ecNumber>
    </recommendedName>
</protein>
<dbReference type="GeneID" id="90984435"/>
<dbReference type="NCBIfam" id="TIGR00236">
    <property type="entry name" value="wecB"/>
    <property type="match status" value="1"/>
</dbReference>
<evidence type="ECO:0000256" key="4">
    <source>
        <dbReference type="RuleBase" id="RU003513"/>
    </source>
</evidence>
<proteinExistence type="inferred from homology"/>
<evidence type="ECO:0000256" key="1">
    <source>
        <dbReference type="ARBA" id="ARBA00023235"/>
    </source>
</evidence>
<dbReference type="InterPro" id="IPR003331">
    <property type="entry name" value="UDP_GlcNAc_Epimerase_2_dom"/>
</dbReference>
<name>A0A073IMJ2_9BACT</name>
<dbReference type="RefSeq" id="WP_037977956.1">
    <property type="nucleotide sequence ID" value="NZ_JMKI01000047.1"/>
</dbReference>
<evidence type="ECO:0000313" key="7">
    <source>
        <dbReference type="Proteomes" id="UP000027665"/>
    </source>
</evidence>
<organism evidence="6 7">
    <name type="scientific">Synergistes jonesii</name>
    <dbReference type="NCBI Taxonomy" id="2754"/>
    <lineage>
        <taxon>Bacteria</taxon>
        <taxon>Thermotogati</taxon>
        <taxon>Synergistota</taxon>
        <taxon>Synergistia</taxon>
        <taxon>Synergistales</taxon>
        <taxon>Synergistaceae</taxon>
        <taxon>Synergistes</taxon>
    </lineage>
</organism>
<reference evidence="6 7" key="1">
    <citation type="submission" date="2014-04" db="EMBL/GenBank/DDBJ databases">
        <title>Draft Genome Sequence of Synergistes jonesii.</title>
        <authorList>
            <person name="Coil D.A."/>
            <person name="Eisen J.A."/>
            <person name="Holland-Moritz H.E."/>
        </authorList>
    </citation>
    <scope>NUCLEOTIDE SEQUENCE [LARGE SCALE GENOMIC DNA]</scope>
    <source>
        <strain evidence="6 7">78-1</strain>
    </source>
</reference>
<dbReference type="Pfam" id="PF02350">
    <property type="entry name" value="Epimerase_2"/>
    <property type="match status" value="1"/>
</dbReference>
<dbReference type="GO" id="GO:0008761">
    <property type="term" value="F:UDP-N-acetylglucosamine 2-epimerase activity"/>
    <property type="evidence" value="ECO:0007669"/>
    <property type="project" value="UniProtKB-EC"/>
</dbReference>
<accession>A0A073IMJ2</accession>
<evidence type="ECO:0000313" key="6">
    <source>
        <dbReference type="EMBL" id="KEJ91528.1"/>
    </source>
</evidence>
<dbReference type="CDD" id="cd03786">
    <property type="entry name" value="GTB_UDP-GlcNAc_2-Epimerase"/>
    <property type="match status" value="1"/>
</dbReference>
<sequence length="374" mass="40538">MERKKVVCVIGTRPEAIKMAPVVKALAADASFDVRVLATGQHAAMLDQVLDFFGLSADRNLHIMRERQSLDYITSSVLTGVGEYFDGAGAAAVLVHGDTTTTFAAGLAAFYRGIPIGHVEAGLRSGNMRLPFPEEMNRVLVDKMITWGFAPTKLAAENLRKEGLPEGAISVTGNTVIDALFYTITKRRSPEAGELSVLPDGAPFLLVTAHRRESWGRPLEGICEALVEILDAHPDVWMVVPMHKNPAVRETIGKYLGGRDRAILCDPLDYPDFVWAMNTSKFILSDSGGVQEEASAIKKPVLILRDVTERPEVVEQGSGLLVGVRKEKILAAALRLLEEPGAIAAIEKRCEAQPFGDGTASVKIVNTLKESLLK</sequence>
<dbReference type="STRING" id="2754.EH55_10000"/>
<dbReference type="EC" id="5.1.3.14" evidence="3"/>
<dbReference type="Gene3D" id="3.40.50.2000">
    <property type="entry name" value="Glycogen Phosphorylase B"/>
    <property type="match status" value="2"/>
</dbReference>
<dbReference type="SUPFAM" id="SSF53756">
    <property type="entry name" value="UDP-Glycosyltransferase/glycogen phosphorylase"/>
    <property type="match status" value="1"/>
</dbReference>
<dbReference type="PANTHER" id="PTHR43174">
    <property type="entry name" value="UDP-N-ACETYLGLUCOSAMINE 2-EPIMERASE"/>
    <property type="match status" value="1"/>
</dbReference>
<dbReference type="OrthoDB" id="9803238at2"/>
<dbReference type="eggNOG" id="COG0381">
    <property type="taxonomic scope" value="Bacteria"/>
</dbReference>
<evidence type="ECO:0000256" key="3">
    <source>
        <dbReference type="ARBA" id="ARBA00038858"/>
    </source>
</evidence>
<comment type="caution">
    <text evidence="6">The sequence shown here is derived from an EMBL/GenBank/DDBJ whole genome shotgun (WGS) entry which is preliminary data.</text>
</comment>
<evidence type="ECO:0000256" key="2">
    <source>
        <dbReference type="ARBA" id="ARBA00038209"/>
    </source>
</evidence>
<dbReference type="Proteomes" id="UP000027665">
    <property type="component" value="Unassembled WGS sequence"/>
</dbReference>
<comment type="similarity">
    <text evidence="2 4">Belongs to the UDP-N-acetylglucosamine 2-epimerase family.</text>
</comment>
<feature type="domain" description="UDP-N-acetylglucosamine 2-epimerase" evidence="5">
    <location>
        <begin position="24"/>
        <end position="369"/>
    </location>
</feature>
<keyword evidence="7" id="KW-1185">Reference proteome</keyword>
<dbReference type="InterPro" id="IPR029767">
    <property type="entry name" value="WecB-like"/>
</dbReference>
<dbReference type="AlphaFoldDB" id="A0A073IMJ2"/>
<dbReference type="EMBL" id="JMKI01000047">
    <property type="protein sequence ID" value="KEJ91528.1"/>
    <property type="molecule type" value="Genomic_DNA"/>
</dbReference>
<keyword evidence="1 4" id="KW-0413">Isomerase</keyword>
<evidence type="ECO:0000259" key="5">
    <source>
        <dbReference type="Pfam" id="PF02350"/>
    </source>
</evidence>
<gene>
    <name evidence="6" type="ORF">EH55_10000</name>
</gene>